<dbReference type="SUPFAM" id="SSF56752">
    <property type="entry name" value="D-aminoacid aminotransferase-like PLP-dependent enzymes"/>
    <property type="match status" value="1"/>
</dbReference>
<comment type="caution">
    <text evidence="2">The sequence shown here is derived from an EMBL/GenBank/DDBJ whole genome shotgun (WGS) entry which is preliminary data.</text>
</comment>
<evidence type="ECO:0000256" key="1">
    <source>
        <dbReference type="ARBA" id="ARBA00009320"/>
    </source>
</evidence>
<dbReference type="InterPro" id="IPR050571">
    <property type="entry name" value="Class-IV_PLP-Dep_Aminotrnsfr"/>
</dbReference>
<organism evidence="2 3">
    <name type="scientific">Streptomyces spiramenti</name>
    <dbReference type="NCBI Taxonomy" id="2720606"/>
    <lineage>
        <taxon>Bacteria</taxon>
        <taxon>Bacillati</taxon>
        <taxon>Actinomycetota</taxon>
        <taxon>Actinomycetes</taxon>
        <taxon>Kitasatosporales</taxon>
        <taxon>Streptomycetaceae</taxon>
        <taxon>Streptomyces</taxon>
    </lineage>
</organism>
<comment type="similarity">
    <text evidence="1">Belongs to the class-IV pyridoxal-phosphate-dependent aminotransferase family.</text>
</comment>
<accession>A0ABX1AR32</accession>
<keyword evidence="2" id="KW-0032">Aminotransferase</keyword>
<dbReference type="Proteomes" id="UP000746503">
    <property type="component" value="Unassembled WGS sequence"/>
</dbReference>
<evidence type="ECO:0000313" key="3">
    <source>
        <dbReference type="Proteomes" id="UP000746503"/>
    </source>
</evidence>
<protein>
    <submittedName>
        <fullName evidence="2">Aminotransferase</fullName>
    </submittedName>
</protein>
<gene>
    <name evidence="2" type="ORF">HCJ92_20510</name>
</gene>
<dbReference type="EMBL" id="JAAVJB010000242">
    <property type="protein sequence ID" value="NJP68611.1"/>
    <property type="molecule type" value="Genomic_DNA"/>
</dbReference>
<dbReference type="PANTHER" id="PTHR42743">
    <property type="entry name" value="AMINO-ACID AMINOTRANSFERASE"/>
    <property type="match status" value="1"/>
</dbReference>
<dbReference type="InterPro" id="IPR036038">
    <property type="entry name" value="Aminotransferase-like"/>
</dbReference>
<keyword evidence="3" id="KW-1185">Reference proteome</keyword>
<keyword evidence="2" id="KW-0808">Transferase</keyword>
<reference evidence="2 3" key="1">
    <citation type="submission" date="2020-03" db="EMBL/GenBank/DDBJ databases">
        <title>Draft genome of Streptomyces sp. ventii, isolated from the Axial Seamount in the Pacific Ocean, and resequencing of the two type strains Streptomyces lonarensis strain NCL 716 and Streptomyces bohaiensis strain 11A07.</title>
        <authorList>
            <person name="Loughran R.M."/>
            <person name="Pfannmuller K.M."/>
            <person name="Wasson B.J."/>
            <person name="Deadmond M.C."/>
            <person name="Paddock B.E."/>
            <person name="Koyack M.J."/>
            <person name="Gallegos D.A."/>
            <person name="Mitchell E.A."/>
            <person name="Ushijima B."/>
            <person name="Saw J.H."/>
            <person name="Mcphail K.L."/>
            <person name="Videau P."/>
        </authorList>
    </citation>
    <scope>NUCLEOTIDE SEQUENCE [LARGE SCALE GENOMIC DNA]</scope>
    <source>
        <strain evidence="3">5675061</strain>
    </source>
</reference>
<name>A0ABX1AR32_9ACTN</name>
<dbReference type="GO" id="GO:0008483">
    <property type="term" value="F:transaminase activity"/>
    <property type="evidence" value="ECO:0007669"/>
    <property type="project" value="UniProtKB-KW"/>
</dbReference>
<dbReference type="NCBIfam" id="NF006734">
    <property type="entry name" value="PRK09266.1"/>
    <property type="match status" value="1"/>
</dbReference>
<proteinExistence type="inferred from homology"/>
<dbReference type="InterPro" id="IPR043131">
    <property type="entry name" value="BCAT-like_N"/>
</dbReference>
<dbReference type="InterPro" id="IPR043132">
    <property type="entry name" value="BCAT-like_C"/>
</dbReference>
<dbReference type="Gene3D" id="3.20.10.10">
    <property type="entry name" value="D-amino Acid Aminotransferase, subunit A, domain 2"/>
    <property type="match status" value="1"/>
</dbReference>
<dbReference type="InterPro" id="IPR001544">
    <property type="entry name" value="Aminotrans_IV"/>
</dbReference>
<sequence length="284" mass="30636">MAQPPRRPVAELDGHPVRGEALLAPALTGYGHFTTMRVVDGCRVRGLDLHLARLVRDSRALFGTEPDTDRIRRYVRRAVARHHGAAVTDAGAGAGAVPDGDVMVRVTLFDPELDIVRPATEAEPRVLVTVRPAPASHPAPLRVRTTRHLRDLPTVKHISLLGTLHARRSAQLDGWDDVLFVDPEGHVTEGATWNVGFVRDDSVVWPCGESLPGVTSELLRRTDPGCGGTTVGVEQLPQMTAAFATNAGVGVRPLAAVDDVSFDTGHPVLDRLRRAYLSVDAQPL</sequence>
<dbReference type="PANTHER" id="PTHR42743:SF2">
    <property type="entry name" value="AMINODEOXYCHORISMATE LYASE"/>
    <property type="match status" value="1"/>
</dbReference>
<evidence type="ECO:0000313" key="2">
    <source>
        <dbReference type="EMBL" id="NJP68611.1"/>
    </source>
</evidence>
<dbReference type="Gene3D" id="3.30.470.10">
    <property type="match status" value="1"/>
</dbReference>
<dbReference type="RefSeq" id="WP_167935098.1">
    <property type="nucleotide sequence ID" value="NZ_JAAVJB010000242.1"/>
</dbReference>
<dbReference type="Pfam" id="PF01063">
    <property type="entry name" value="Aminotran_4"/>
    <property type="match status" value="1"/>
</dbReference>